<dbReference type="RefSeq" id="WP_048136752.1">
    <property type="nucleotide sequence ID" value="NZ_CP009516.1"/>
</dbReference>
<dbReference type="GeneID" id="24829317"/>
<dbReference type="KEGG" id="mhor:MSHOH_0198"/>
<dbReference type="PATRIC" id="fig|1434110.4.peg.224"/>
<dbReference type="PANTHER" id="PTHR36836:SF1">
    <property type="entry name" value="COLANIC ACID BIOSYNTHESIS PROTEIN WCAK"/>
    <property type="match status" value="1"/>
</dbReference>
<dbReference type="PANTHER" id="PTHR36836">
    <property type="entry name" value="COLANIC ACID BIOSYNTHESIS PROTEIN WCAK"/>
    <property type="match status" value="1"/>
</dbReference>
<reference evidence="2 3" key="1">
    <citation type="submission" date="2014-07" db="EMBL/GenBank/DDBJ databases">
        <title>Methanogenic archaea and the global carbon cycle.</title>
        <authorList>
            <person name="Henriksen J.R."/>
            <person name="Luke J."/>
            <person name="Reinhart S."/>
            <person name="Benedict M.N."/>
            <person name="Youngblut N.D."/>
            <person name="Metcalf M.E."/>
            <person name="Whitaker R.J."/>
            <person name="Metcalf W.W."/>
        </authorList>
    </citation>
    <scope>NUCLEOTIDE SEQUENCE [LARGE SCALE GENOMIC DNA]</scope>
    <source>
        <strain evidence="2 3">HB-1</strain>
    </source>
</reference>
<keyword evidence="2" id="KW-0808">Transferase</keyword>
<dbReference type="AlphaFoldDB" id="A0A0E3S7Z0"/>
<dbReference type="InterPro" id="IPR007345">
    <property type="entry name" value="Polysacch_pyruvyl_Trfase"/>
</dbReference>
<dbReference type="OrthoDB" id="351302at2157"/>
<dbReference type="Proteomes" id="UP000033101">
    <property type="component" value="Chromosome"/>
</dbReference>
<gene>
    <name evidence="2" type="ORF">MSHOH_0198</name>
</gene>
<accession>A0A0E3S7Z0</accession>
<dbReference type="Pfam" id="PF04230">
    <property type="entry name" value="PS_pyruv_trans"/>
    <property type="match status" value="1"/>
</dbReference>
<dbReference type="EMBL" id="CP009516">
    <property type="protein sequence ID" value="AKB76681.1"/>
    <property type="molecule type" value="Genomic_DNA"/>
</dbReference>
<evidence type="ECO:0000313" key="3">
    <source>
        <dbReference type="Proteomes" id="UP000033101"/>
    </source>
</evidence>
<organism evidence="2 3">
    <name type="scientific">Methanosarcina horonobensis HB-1 = JCM 15518</name>
    <dbReference type="NCBI Taxonomy" id="1434110"/>
    <lineage>
        <taxon>Archaea</taxon>
        <taxon>Methanobacteriati</taxon>
        <taxon>Methanobacteriota</taxon>
        <taxon>Stenosarchaea group</taxon>
        <taxon>Methanomicrobia</taxon>
        <taxon>Methanosarcinales</taxon>
        <taxon>Methanosarcinaceae</taxon>
        <taxon>Methanosarcina</taxon>
    </lineage>
</organism>
<keyword evidence="3" id="KW-1185">Reference proteome</keyword>
<dbReference type="STRING" id="1434110.MSHOH_0198"/>
<dbReference type="GO" id="GO:0016740">
    <property type="term" value="F:transferase activity"/>
    <property type="evidence" value="ECO:0007669"/>
    <property type="project" value="UniProtKB-KW"/>
</dbReference>
<evidence type="ECO:0000259" key="1">
    <source>
        <dbReference type="Pfam" id="PF04230"/>
    </source>
</evidence>
<evidence type="ECO:0000313" key="2">
    <source>
        <dbReference type="EMBL" id="AKB76681.1"/>
    </source>
</evidence>
<sequence length="382" mass="43472">MSTKKVAICGYYGYGNTGDEAILAAIIQSIKERCDVEITVFSGNPKETIEKHGVNAVYISELRNLHSILKTVYGADLLIIGGGGIIHDLTYKNFKFWLNKIVIGEMFRKPIVLYAPGVGPIKTTFGKMLTKHTLSSVEAIHVRNKLSKEVLVSSGVNESLIQVTSDPVMALTPANSRRVEEILDREGICTEKPLVGISVRWNPYEYRFDSEFVENFIEKIAKISDYIIENLNVNLVFIPMQFPPRPTCDIRIMDPIHQMMKCKQEARIVRGVYTPQEMMGIFGKMEMVIGMRLHSLIFSARMNVPMIGITYSGKVDEFLKMVEQDKWSLNYKEIELPDMFEKINYVWENRNEIKKNLAISAEKLERQAIYNAEVAESLLKAN</sequence>
<dbReference type="HOGENOM" id="CLU_039510_0_1_2"/>
<feature type="domain" description="Polysaccharide pyruvyl transferase" evidence="1">
    <location>
        <begin position="16"/>
        <end position="312"/>
    </location>
</feature>
<protein>
    <submittedName>
        <fullName evidence="2">Polysaccharide pyruvyl transferase</fullName>
    </submittedName>
</protein>
<name>A0A0E3S7Z0_9EURY</name>
<proteinExistence type="predicted"/>